<evidence type="ECO:0000313" key="2">
    <source>
        <dbReference type="EMBL" id="KAK7311397.1"/>
    </source>
</evidence>
<accession>A0AAN9K5V0</accession>
<dbReference type="Pfam" id="PF13456">
    <property type="entry name" value="RVT_3"/>
    <property type="match status" value="1"/>
</dbReference>
<dbReference type="EMBL" id="JAYKXN010000002">
    <property type="protein sequence ID" value="KAK7311397.1"/>
    <property type="molecule type" value="Genomic_DNA"/>
</dbReference>
<reference evidence="2 3" key="1">
    <citation type="submission" date="2024-01" db="EMBL/GenBank/DDBJ databases">
        <title>The genomes of 5 underutilized Papilionoideae crops provide insights into root nodulation and disease resistance.</title>
        <authorList>
            <person name="Yuan L."/>
        </authorList>
    </citation>
    <scope>NUCLEOTIDE SEQUENCE [LARGE SCALE GENOMIC DNA]</scope>
    <source>
        <strain evidence="2">LY-2023</strain>
        <tissue evidence="2">Leaf</tissue>
    </source>
</reference>
<dbReference type="GO" id="GO:0003676">
    <property type="term" value="F:nucleic acid binding"/>
    <property type="evidence" value="ECO:0007669"/>
    <property type="project" value="InterPro"/>
</dbReference>
<dbReference type="SUPFAM" id="SSF53098">
    <property type="entry name" value="Ribonuclease H-like"/>
    <property type="match status" value="1"/>
</dbReference>
<proteinExistence type="predicted"/>
<dbReference type="GO" id="GO:0004523">
    <property type="term" value="F:RNA-DNA hybrid ribonuclease activity"/>
    <property type="evidence" value="ECO:0007669"/>
    <property type="project" value="InterPro"/>
</dbReference>
<evidence type="ECO:0000313" key="3">
    <source>
        <dbReference type="Proteomes" id="UP001359559"/>
    </source>
</evidence>
<keyword evidence="3" id="KW-1185">Reference proteome</keyword>
<dbReference type="Gene3D" id="3.30.420.10">
    <property type="entry name" value="Ribonuclease H-like superfamily/Ribonuclease H"/>
    <property type="match status" value="1"/>
</dbReference>
<organism evidence="2 3">
    <name type="scientific">Clitoria ternatea</name>
    <name type="common">Butterfly pea</name>
    <dbReference type="NCBI Taxonomy" id="43366"/>
    <lineage>
        <taxon>Eukaryota</taxon>
        <taxon>Viridiplantae</taxon>
        <taxon>Streptophyta</taxon>
        <taxon>Embryophyta</taxon>
        <taxon>Tracheophyta</taxon>
        <taxon>Spermatophyta</taxon>
        <taxon>Magnoliopsida</taxon>
        <taxon>eudicotyledons</taxon>
        <taxon>Gunneridae</taxon>
        <taxon>Pentapetalae</taxon>
        <taxon>rosids</taxon>
        <taxon>fabids</taxon>
        <taxon>Fabales</taxon>
        <taxon>Fabaceae</taxon>
        <taxon>Papilionoideae</taxon>
        <taxon>50 kb inversion clade</taxon>
        <taxon>NPAAA clade</taxon>
        <taxon>indigoferoid/millettioid clade</taxon>
        <taxon>Phaseoleae</taxon>
        <taxon>Clitoria</taxon>
    </lineage>
</organism>
<dbReference type="InterPro" id="IPR002156">
    <property type="entry name" value="RNaseH_domain"/>
</dbReference>
<protein>
    <recommendedName>
        <fullName evidence="1">RNase H type-1 domain-containing protein</fullName>
    </recommendedName>
</protein>
<dbReference type="InterPro" id="IPR036397">
    <property type="entry name" value="RNaseH_sf"/>
</dbReference>
<dbReference type="PANTHER" id="PTHR47723">
    <property type="entry name" value="OS05G0353850 PROTEIN"/>
    <property type="match status" value="1"/>
</dbReference>
<name>A0AAN9K5V0_CLITE</name>
<sequence>MCDYVGNWKERPSSWEGTDDVFKAKVIAFWRGLQLVDMEGVNKIIIKFDCNNAVNAVKLLNSTNAIEDDEFVVLKWRICSLMRKFGHVSVCHVNHEANVVVDRLVFSSL</sequence>
<comment type="caution">
    <text evidence="2">The sequence shown here is derived from an EMBL/GenBank/DDBJ whole genome shotgun (WGS) entry which is preliminary data.</text>
</comment>
<dbReference type="InterPro" id="IPR053151">
    <property type="entry name" value="RNase_H-like"/>
</dbReference>
<dbReference type="Proteomes" id="UP001359559">
    <property type="component" value="Unassembled WGS sequence"/>
</dbReference>
<dbReference type="InterPro" id="IPR012337">
    <property type="entry name" value="RNaseH-like_sf"/>
</dbReference>
<gene>
    <name evidence="2" type="ORF">RJT34_09517</name>
</gene>
<dbReference type="PANTHER" id="PTHR47723:SF19">
    <property type="entry name" value="POLYNUCLEOTIDYL TRANSFERASE, RIBONUCLEASE H-LIKE SUPERFAMILY PROTEIN"/>
    <property type="match status" value="1"/>
</dbReference>
<feature type="domain" description="RNase H type-1" evidence="1">
    <location>
        <begin position="5"/>
        <end position="105"/>
    </location>
</feature>
<evidence type="ECO:0000259" key="1">
    <source>
        <dbReference type="Pfam" id="PF13456"/>
    </source>
</evidence>
<dbReference type="AlphaFoldDB" id="A0AAN9K5V0"/>